<dbReference type="Pfam" id="PF00612">
    <property type="entry name" value="IQ"/>
    <property type="match status" value="3"/>
</dbReference>
<dbReference type="EMBL" id="JYDQ01000113">
    <property type="protein sequence ID" value="KRY14589.1"/>
    <property type="molecule type" value="Genomic_DNA"/>
</dbReference>
<dbReference type="GO" id="GO:0003690">
    <property type="term" value="F:double-stranded DNA binding"/>
    <property type="evidence" value="ECO:0007669"/>
    <property type="project" value="TreeGrafter"/>
</dbReference>
<dbReference type="AlphaFoldDB" id="A0A0V0ZQ33"/>
<dbReference type="InterPro" id="IPR000048">
    <property type="entry name" value="IQ_motif_EF-hand-BS"/>
</dbReference>
<dbReference type="Gene3D" id="1.20.5.190">
    <property type="match status" value="2"/>
</dbReference>
<sequence length="285" mass="33408">LCIFAIVATLQKQTSFYVKQVTRINSRDDARKYLVRVLTFGIKAVGAIRQLSLGIRAYLTRRNLQNVAFSHNHFPLLAAIYFTMDSTNSIELKPYDSEQQLYVAACIIQNAYRHYRQRMKFKQLLEKKQYNAAALIQSYYRRYKQHCHFKRIQRAAILIQKQFRKYRSVRGKITEDQCDIRKHSYGTMNTLLQLHSFIISTKRCAAYSKNCITANDVLFWKQTLAAMRIQNAFSLTIHLNKNMTIFRIHLKRHSAARYIGCGTKDWKNPEVFSIEKPSRTVFTAA</sequence>
<dbReference type="Proteomes" id="UP000054783">
    <property type="component" value="Unassembled WGS sequence"/>
</dbReference>
<name>A0A0V0ZQ33_9BILA</name>
<dbReference type="SMART" id="SM00015">
    <property type="entry name" value="IQ"/>
    <property type="match status" value="4"/>
</dbReference>
<proteinExistence type="predicted"/>
<accession>A0A0V0ZQ33</accession>
<gene>
    <name evidence="1" type="primary">CAMTA1</name>
    <name evidence="1" type="ORF">T12_2742</name>
</gene>
<organism evidence="1 2">
    <name type="scientific">Trichinella patagoniensis</name>
    <dbReference type="NCBI Taxonomy" id="990121"/>
    <lineage>
        <taxon>Eukaryota</taxon>
        <taxon>Metazoa</taxon>
        <taxon>Ecdysozoa</taxon>
        <taxon>Nematoda</taxon>
        <taxon>Enoplea</taxon>
        <taxon>Dorylaimia</taxon>
        <taxon>Trichinellida</taxon>
        <taxon>Trichinellidae</taxon>
        <taxon>Trichinella</taxon>
    </lineage>
</organism>
<dbReference type="PANTHER" id="PTHR23335">
    <property type="entry name" value="CALMODULIN-BINDING TRANSCRIPTION ACTIVATOR CAMTA"/>
    <property type="match status" value="1"/>
</dbReference>
<evidence type="ECO:0000313" key="2">
    <source>
        <dbReference type="Proteomes" id="UP000054783"/>
    </source>
</evidence>
<dbReference type="GO" id="GO:0006357">
    <property type="term" value="P:regulation of transcription by RNA polymerase II"/>
    <property type="evidence" value="ECO:0007669"/>
    <property type="project" value="TreeGrafter"/>
</dbReference>
<dbReference type="PROSITE" id="PS50096">
    <property type="entry name" value="IQ"/>
    <property type="match status" value="1"/>
</dbReference>
<reference evidence="1 2" key="1">
    <citation type="submission" date="2015-01" db="EMBL/GenBank/DDBJ databases">
        <title>Evolution of Trichinella species and genotypes.</title>
        <authorList>
            <person name="Korhonen P.K."/>
            <person name="Edoardo P."/>
            <person name="Giuseppe L.R."/>
            <person name="Gasser R.B."/>
        </authorList>
    </citation>
    <scope>NUCLEOTIDE SEQUENCE [LARGE SCALE GENOMIC DNA]</scope>
    <source>
        <strain evidence="1">ISS2496</strain>
    </source>
</reference>
<dbReference type="OrthoDB" id="407555at2759"/>
<evidence type="ECO:0000313" key="1">
    <source>
        <dbReference type="EMBL" id="KRY14589.1"/>
    </source>
</evidence>
<dbReference type="PANTHER" id="PTHR23335:SF1">
    <property type="entry name" value="CALMODULIN-BINDING TRANSCRIPTION ACTIVATOR, ISOFORM F"/>
    <property type="match status" value="1"/>
</dbReference>
<protein>
    <submittedName>
        <fullName evidence="1">Calmodulin-binding transcription activator 1</fullName>
    </submittedName>
</protein>
<feature type="non-terminal residue" evidence="1">
    <location>
        <position position="1"/>
    </location>
</feature>
<dbReference type="GO" id="GO:0005634">
    <property type="term" value="C:nucleus"/>
    <property type="evidence" value="ECO:0007669"/>
    <property type="project" value="TreeGrafter"/>
</dbReference>
<keyword evidence="2" id="KW-1185">Reference proteome</keyword>
<comment type="caution">
    <text evidence="1">The sequence shown here is derived from an EMBL/GenBank/DDBJ whole genome shotgun (WGS) entry which is preliminary data.</text>
</comment>
<dbReference type="STRING" id="990121.A0A0V0ZQ33"/>
<dbReference type="GO" id="GO:0003712">
    <property type="term" value="F:transcription coregulator activity"/>
    <property type="evidence" value="ECO:0007669"/>
    <property type="project" value="TreeGrafter"/>
</dbReference>